<keyword evidence="4" id="KW-0812">Transmembrane</keyword>
<dbReference type="GO" id="GO:0052621">
    <property type="term" value="F:diguanylate cyclase activity"/>
    <property type="evidence" value="ECO:0007669"/>
    <property type="project" value="UniProtKB-EC"/>
</dbReference>
<feature type="transmembrane region" description="Helical" evidence="4">
    <location>
        <begin position="175"/>
        <end position="196"/>
    </location>
</feature>
<evidence type="ECO:0000313" key="6">
    <source>
        <dbReference type="EMBL" id="AKJ27379.1"/>
    </source>
</evidence>
<dbReference type="PANTHER" id="PTHR45138:SF9">
    <property type="entry name" value="DIGUANYLATE CYCLASE DGCM-RELATED"/>
    <property type="match status" value="1"/>
</dbReference>
<evidence type="ECO:0000256" key="2">
    <source>
        <dbReference type="ARBA" id="ARBA00034247"/>
    </source>
</evidence>
<keyword evidence="7" id="KW-1185">Reference proteome</keyword>
<feature type="domain" description="GGDEF" evidence="5">
    <location>
        <begin position="250"/>
        <end position="380"/>
    </location>
</feature>
<dbReference type="EMBL" id="CP011371">
    <property type="protein sequence ID" value="AKJ27379.1"/>
    <property type="molecule type" value="Genomic_DNA"/>
</dbReference>
<organism evidence="6 7">
    <name type="scientific">Caldimonas brevitalea</name>
    <dbReference type="NCBI Taxonomy" id="413882"/>
    <lineage>
        <taxon>Bacteria</taxon>
        <taxon>Pseudomonadati</taxon>
        <taxon>Pseudomonadota</taxon>
        <taxon>Betaproteobacteria</taxon>
        <taxon>Burkholderiales</taxon>
        <taxon>Sphaerotilaceae</taxon>
        <taxon>Caldimonas</taxon>
    </lineage>
</organism>
<evidence type="ECO:0000256" key="3">
    <source>
        <dbReference type="SAM" id="Coils"/>
    </source>
</evidence>
<dbReference type="AlphaFoldDB" id="A0A0G3BDB7"/>
<feature type="transmembrane region" description="Helical" evidence="4">
    <location>
        <begin position="96"/>
        <end position="116"/>
    </location>
</feature>
<comment type="catalytic activity">
    <reaction evidence="2">
        <text>2 GTP = 3',3'-c-di-GMP + 2 diphosphate</text>
        <dbReference type="Rhea" id="RHEA:24898"/>
        <dbReference type="ChEBI" id="CHEBI:33019"/>
        <dbReference type="ChEBI" id="CHEBI:37565"/>
        <dbReference type="ChEBI" id="CHEBI:58805"/>
        <dbReference type="EC" id="2.7.7.65"/>
    </reaction>
</comment>
<dbReference type="OrthoDB" id="9813903at2"/>
<keyword evidence="3" id="KW-0175">Coiled coil</keyword>
<dbReference type="InterPro" id="IPR050469">
    <property type="entry name" value="Diguanylate_Cyclase"/>
</dbReference>
<dbReference type="Pfam" id="PF00990">
    <property type="entry name" value="GGDEF"/>
    <property type="match status" value="1"/>
</dbReference>
<evidence type="ECO:0000313" key="7">
    <source>
        <dbReference type="Proteomes" id="UP000035352"/>
    </source>
</evidence>
<feature type="transmembrane region" description="Helical" evidence="4">
    <location>
        <begin position="146"/>
        <end position="163"/>
    </location>
</feature>
<dbReference type="InterPro" id="IPR043128">
    <property type="entry name" value="Rev_trsase/Diguanyl_cyclase"/>
</dbReference>
<dbReference type="NCBIfam" id="TIGR00254">
    <property type="entry name" value="GGDEF"/>
    <property type="match status" value="1"/>
</dbReference>
<dbReference type="SMART" id="SM00267">
    <property type="entry name" value="GGDEF"/>
    <property type="match status" value="1"/>
</dbReference>
<accession>A0A0G3BDB7</accession>
<evidence type="ECO:0000256" key="4">
    <source>
        <dbReference type="SAM" id="Phobius"/>
    </source>
</evidence>
<protein>
    <recommendedName>
        <fullName evidence="1">diguanylate cyclase</fullName>
        <ecNumber evidence="1">2.7.7.65</ecNumber>
    </recommendedName>
</protein>
<dbReference type="KEGG" id="pbh:AAW51_0688"/>
<feature type="coiled-coil region" evidence="3">
    <location>
        <begin position="188"/>
        <end position="215"/>
    </location>
</feature>
<sequence length="380" mass="41694">MTPTDPDHDKARAERGWERAAAVIFTRDRKRRIRLVQTCIGTLVTVLVVLCMLLAAVAGYVSWGAVVGWTVAAGGGTTTFFVAVRTGWSERYADPALTLVQMVYAVACCAAAYAIVGPLRGAVFPLVMVVMMFGMFALPPRQVTAVSLYSVLLFGVTMAVMAERFPATFDPQVELAHFLLIATMMPAVAALAAQLSRLRTRLRNQRHDLAQALQRIQFLATRDELTGLVNRRHMSELLEREQRRNARHGAAFCIGLIDLDHFKQINDTHGHAAGDEALKRFAAVASTQIRTTDTLARWGGEEFVLLMPDSALPRACLGPERLRRAFADALIRVGAAQFRVTLSCGVVQHRPEESVADLVGRADAALYAAKQQGRNRVVAR</sequence>
<dbReference type="EC" id="2.7.7.65" evidence="1"/>
<dbReference type="CDD" id="cd01949">
    <property type="entry name" value="GGDEF"/>
    <property type="match status" value="1"/>
</dbReference>
<feature type="transmembrane region" description="Helical" evidence="4">
    <location>
        <begin position="122"/>
        <end position="139"/>
    </location>
</feature>
<dbReference type="InterPro" id="IPR029787">
    <property type="entry name" value="Nucleotide_cyclase"/>
</dbReference>
<dbReference type="Gene3D" id="3.30.70.270">
    <property type="match status" value="1"/>
</dbReference>
<keyword evidence="4" id="KW-0472">Membrane</keyword>
<name>A0A0G3BDB7_9BURK</name>
<dbReference type="FunFam" id="3.30.70.270:FF:000001">
    <property type="entry name" value="Diguanylate cyclase domain protein"/>
    <property type="match status" value="1"/>
</dbReference>
<dbReference type="PANTHER" id="PTHR45138">
    <property type="entry name" value="REGULATORY COMPONENTS OF SENSORY TRANSDUCTION SYSTEM"/>
    <property type="match status" value="1"/>
</dbReference>
<reference evidence="6 7" key="1">
    <citation type="submission" date="2015-05" db="EMBL/GenBank/DDBJ databases">
        <authorList>
            <person name="Tang B."/>
            <person name="Yu Y."/>
        </authorList>
    </citation>
    <scope>NUCLEOTIDE SEQUENCE [LARGE SCALE GENOMIC DNA]</scope>
    <source>
        <strain evidence="6 7">DSM 7029</strain>
    </source>
</reference>
<feature type="transmembrane region" description="Helical" evidence="4">
    <location>
        <begin position="35"/>
        <end position="57"/>
    </location>
</feature>
<gene>
    <name evidence="6" type="ORF">AAW51_0688</name>
</gene>
<dbReference type="RefSeq" id="WP_053013299.1">
    <property type="nucleotide sequence ID" value="NZ_CP011371.1"/>
</dbReference>
<dbReference type="PROSITE" id="PS50887">
    <property type="entry name" value="GGDEF"/>
    <property type="match status" value="1"/>
</dbReference>
<evidence type="ECO:0000256" key="1">
    <source>
        <dbReference type="ARBA" id="ARBA00012528"/>
    </source>
</evidence>
<feature type="transmembrane region" description="Helical" evidence="4">
    <location>
        <begin position="63"/>
        <end position="84"/>
    </location>
</feature>
<dbReference type="InterPro" id="IPR000160">
    <property type="entry name" value="GGDEF_dom"/>
</dbReference>
<proteinExistence type="predicted"/>
<dbReference type="SUPFAM" id="SSF55073">
    <property type="entry name" value="Nucleotide cyclase"/>
    <property type="match status" value="1"/>
</dbReference>
<evidence type="ECO:0000259" key="5">
    <source>
        <dbReference type="PROSITE" id="PS50887"/>
    </source>
</evidence>
<dbReference type="Proteomes" id="UP000035352">
    <property type="component" value="Chromosome"/>
</dbReference>
<keyword evidence="4" id="KW-1133">Transmembrane helix</keyword>
<dbReference type="STRING" id="413882.AAW51_0688"/>